<evidence type="ECO:0000313" key="12">
    <source>
        <dbReference type="EMBL" id="GCD99248.1"/>
    </source>
</evidence>
<evidence type="ECO:0000256" key="7">
    <source>
        <dbReference type="ARBA" id="ARBA00022679"/>
    </source>
</evidence>
<dbReference type="SUPFAM" id="SSF53335">
    <property type="entry name" value="S-adenosyl-L-methionine-dependent methyltransferases"/>
    <property type="match status" value="1"/>
</dbReference>
<reference evidence="12 13" key="1">
    <citation type="submission" date="2018-12" db="EMBL/GenBank/DDBJ databases">
        <title>Draft genome sequence of Embleya hyalina NBRC 13850T.</title>
        <authorList>
            <person name="Komaki H."/>
            <person name="Hosoyama A."/>
            <person name="Kimura A."/>
            <person name="Ichikawa N."/>
            <person name="Tamura T."/>
        </authorList>
    </citation>
    <scope>NUCLEOTIDE SEQUENCE [LARGE SCALE GENOMIC DNA]</scope>
    <source>
        <strain evidence="12 13">NBRC 13850</strain>
    </source>
</reference>
<comment type="subcellular location">
    <subcellularLocation>
        <location evidence="1">Cytoplasm</location>
    </subcellularLocation>
</comment>
<name>A0A401YXC1_9ACTN</name>
<evidence type="ECO:0000256" key="1">
    <source>
        <dbReference type="ARBA" id="ARBA00004496"/>
    </source>
</evidence>
<evidence type="ECO:0000256" key="6">
    <source>
        <dbReference type="ARBA" id="ARBA00022603"/>
    </source>
</evidence>
<evidence type="ECO:0000256" key="10">
    <source>
        <dbReference type="ARBA" id="ARBA00031323"/>
    </source>
</evidence>
<keyword evidence="6 12" id="KW-0489">Methyltransferase</keyword>
<evidence type="ECO:0000256" key="3">
    <source>
        <dbReference type="ARBA" id="ARBA00011890"/>
    </source>
</evidence>
<keyword evidence="13" id="KW-1185">Reference proteome</keyword>
<dbReference type="GO" id="GO:0004719">
    <property type="term" value="F:protein-L-isoaspartate (D-aspartate) O-methyltransferase activity"/>
    <property type="evidence" value="ECO:0007669"/>
    <property type="project" value="UniProtKB-EC"/>
</dbReference>
<dbReference type="RefSeq" id="WP_126641050.1">
    <property type="nucleotide sequence ID" value="NZ_BIFH01000031.1"/>
</dbReference>
<dbReference type="PANTHER" id="PTHR11579">
    <property type="entry name" value="PROTEIN-L-ISOASPARTATE O-METHYLTRANSFERASE"/>
    <property type="match status" value="1"/>
</dbReference>
<comment type="similarity">
    <text evidence="2">Belongs to the methyltransferase superfamily. L-isoaspartyl/D-aspartyl protein methyltransferase family.</text>
</comment>
<dbReference type="EMBL" id="BIFH01000031">
    <property type="protein sequence ID" value="GCD99248.1"/>
    <property type="molecule type" value="Genomic_DNA"/>
</dbReference>
<keyword evidence="8" id="KW-0949">S-adenosyl-L-methionine</keyword>
<dbReference type="Proteomes" id="UP000286931">
    <property type="component" value="Unassembled WGS sequence"/>
</dbReference>
<dbReference type="InterPro" id="IPR029063">
    <property type="entry name" value="SAM-dependent_MTases_sf"/>
</dbReference>
<comment type="caution">
    <text evidence="12">The sequence shown here is derived from an EMBL/GenBank/DDBJ whole genome shotgun (WGS) entry which is preliminary data.</text>
</comment>
<protein>
    <recommendedName>
        <fullName evidence="4">Protein-L-isoaspartate O-methyltransferase</fullName>
        <ecNumber evidence="3">2.1.1.77</ecNumber>
    </recommendedName>
    <alternativeName>
        <fullName evidence="11">L-isoaspartyl protein carboxyl methyltransferase</fullName>
    </alternativeName>
    <alternativeName>
        <fullName evidence="9">Protein L-isoaspartyl methyltransferase</fullName>
    </alternativeName>
    <alternativeName>
        <fullName evidence="10">Protein-beta-aspartate methyltransferase</fullName>
    </alternativeName>
</protein>
<keyword evidence="7 12" id="KW-0808">Transferase</keyword>
<dbReference type="CDD" id="cd02440">
    <property type="entry name" value="AdoMet_MTases"/>
    <property type="match status" value="1"/>
</dbReference>
<dbReference type="AlphaFoldDB" id="A0A401YXC1"/>
<keyword evidence="5" id="KW-0963">Cytoplasm</keyword>
<dbReference type="GO" id="GO:0032259">
    <property type="term" value="P:methylation"/>
    <property type="evidence" value="ECO:0007669"/>
    <property type="project" value="UniProtKB-KW"/>
</dbReference>
<dbReference type="PANTHER" id="PTHR11579:SF0">
    <property type="entry name" value="PROTEIN-L-ISOASPARTATE(D-ASPARTATE) O-METHYLTRANSFERASE"/>
    <property type="match status" value="1"/>
</dbReference>
<dbReference type="Gene3D" id="3.40.50.150">
    <property type="entry name" value="Vaccinia Virus protein VP39"/>
    <property type="match status" value="1"/>
</dbReference>
<evidence type="ECO:0000256" key="4">
    <source>
        <dbReference type="ARBA" id="ARBA00013346"/>
    </source>
</evidence>
<proteinExistence type="inferred from homology"/>
<dbReference type="InterPro" id="IPR000682">
    <property type="entry name" value="PCMT"/>
</dbReference>
<accession>A0A401YXC1</accession>
<dbReference type="Pfam" id="PF01135">
    <property type="entry name" value="PCMT"/>
    <property type="match status" value="1"/>
</dbReference>
<evidence type="ECO:0000256" key="11">
    <source>
        <dbReference type="ARBA" id="ARBA00031350"/>
    </source>
</evidence>
<dbReference type="OrthoDB" id="5143400at2"/>
<dbReference type="GO" id="GO:0005737">
    <property type="term" value="C:cytoplasm"/>
    <property type="evidence" value="ECO:0007669"/>
    <property type="project" value="UniProtKB-SubCell"/>
</dbReference>
<organism evidence="12 13">
    <name type="scientific">Embleya hyalina</name>
    <dbReference type="NCBI Taxonomy" id="516124"/>
    <lineage>
        <taxon>Bacteria</taxon>
        <taxon>Bacillati</taxon>
        <taxon>Actinomycetota</taxon>
        <taxon>Actinomycetes</taxon>
        <taxon>Kitasatosporales</taxon>
        <taxon>Streptomycetaceae</taxon>
        <taxon>Embleya</taxon>
    </lineage>
</organism>
<evidence type="ECO:0000256" key="9">
    <source>
        <dbReference type="ARBA" id="ARBA00030757"/>
    </source>
</evidence>
<gene>
    <name evidence="12" type="primary">pcm_6</name>
    <name evidence="12" type="ORF">EHYA_06962</name>
</gene>
<evidence type="ECO:0000313" key="13">
    <source>
        <dbReference type="Proteomes" id="UP000286931"/>
    </source>
</evidence>
<evidence type="ECO:0000256" key="5">
    <source>
        <dbReference type="ARBA" id="ARBA00022490"/>
    </source>
</evidence>
<evidence type="ECO:0000256" key="2">
    <source>
        <dbReference type="ARBA" id="ARBA00005369"/>
    </source>
</evidence>
<dbReference type="EC" id="2.1.1.77" evidence="3"/>
<evidence type="ECO:0000256" key="8">
    <source>
        <dbReference type="ARBA" id="ARBA00022691"/>
    </source>
</evidence>
<sequence>MDSIEARSRLAGEMERRGDWPGRAPWIRDAVEATPRDAFAPDRLWRWDGAGYVAVDRAVDEHAWLSLVYAGPDDAAVTQVVDGVPTSSLSCQAVVVDMLDSLLLEPGHRVLELGTGTGWNAALLARRAGAGNVVSVEVDPDLAEGARKALAAAGVEVRVEVGDGAHGLPAEPAWDRVVSTYAVERVPWAWIAHTRPGGRLVTPWGRLGHVALTVADDGLSASGWVQGLATFMPARGTRAEARFADIRGDALAEDERGATRALAPLCDDPDLLFALRVALPELRIHAARDADGVNAWIHDGHASWAVYSASTGGGTTLYQGGTRRLGDELETAWDRWIAEGGPGLYDHGMTVTPDAQYVWAHHPDTGPRWPTNA</sequence>